<accession>A0A9N9FT82</accession>
<dbReference type="OrthoDB" id="74201at2759"/>
<evidence type="ECO:0000313" key="3">
    <source>
        <dbReference type="EMBL" id="CAG8555866.1"/>
    </source>
</evidence>
<evidence type="ECO:0000256" key="2">
    <source>
        <dbReference type="SAM" id="MobiDB-lite"/>
    </source>
</evidence>
<gene>
    <name evidence="3" type="ORF">PBRASI_LOCUS5333</name>
</gene>
<dbReference type="Gene3D" id="3.30.420.40">
    <property type="match status" value="3"/>
</dbReference>
<dbReference type="PANTHER" id="PTHR11937">
    <property type="entry name" value="ACTIN"/>
    <property type="match status" value="1"/>
</dbReference>
<dbReference type="SMART" id="SM00268">
    <property type="entry name" value="ACTIN"/>
    <property type="match status" value="1"/>
</dbReference>
<evidence type="ECO:0000313" key="4">
    <source>
        <dbReference type="Proteomes" id="UP000789739"/>
    </source>
</evidence>
<dbReference type="Pfam" id="PF00022">
    <property type="entry name" value="Actin"/>
    <property type="match status" value="1"/>
</dbReference>
<evidence type="ECO:0000256" key="1">
    <source>
        <dbReference type="RuleBase" id="RU000487"/>
    </source>
</evidence>
<organism evidence="3 4">
    <name type="scientific">Paraglomus brasilianum</name>
    <dbReference type="NCBI Taxonomy" id="144538"/>
    <lineage>
        <taxon>Eukaryota</taxon>
        <taxon>Fungi</taxon>
        <taxon>Fungi incertae sedis</taxon>
        <taxon>Mucoromycota</taxon>
        <taxon>Glomeromycotina</taxon>
        <taxon>Glomeromycetes</taxon>
        <taxon>Paraglomerales</taxon>
        <taxon>Paraglomeraceae</taxon>
        <taxon>Paraglomus</taxon>
    </lineage>
</organism>
<reference evidence="3" key="1">
    <citation type="submission" date="2021-06" db="EMBL/GenBank/DDBJ databases">
        <authorList>
            <person name="Kallberg Y."/>
            <person name="Tangrot J."/>
            <person name="Rosling A."/>
        </authorList>
    </citation>
    <scope>NUCLEOTIDE SEQUENCE</scope>
    <source>
        <strain evidence="3">BR232B</strain>
    </source>
</reference>
<dbReference type="InterPro" id="IPR004000">
    <property type="entry name" value="Actin"/>
</dbReference>
<keyword evidence="4" id="KW-1185">Reference proteome</keyword>
<dbReference type="Proteomes" id="UP000789739">
    <property type="component" value="Unassembled WGS sequence"/>
</dbReference>
<dbReference type="Gene3D" id="3.90.640.10">
    <property type="entry name" value="Actin, Chain A, domain 4"/>
    <property type="match status" value="1"/>
</dbReference>
<feature type="region of interest" description="Disordered" evidence="2">
    <location>
        <begin position="98"/>
        <end position="124"/>
    </location>
</feature>
<sequence length="459" mass="52210">MSMHFTFREENYVIIENGSWRLKARIGVRERDTNTPEAPTVVSTIKPSSLLIFPVCVSLPEPRFSKRRGFNTALLLLFYLPCEVGQKVTQNDEKKEIVEGAVDTQQPEQTSPREDTALATPEPASEKKYAKEQKYYCGSQLKEMKDCLVISRPIERGSVKNWEELEALWRQILLKEFSIKRARNECPVITLVPSYWTKEQHERIAQIFFESFNIPGLYIADQALMSLYGCNSMNGLVIDIGHGTTDITPIIDSAVQYNAIQTLLLGGQDLDEYLCTLLSSDPQFLQEYGEPINVDFAREIKEMDICELIDEDDDLDERPERVEVEYNEKKFSVGPVRFHVADPLFNPSLVGKREIMSLPDAIHLAITSCEADRKQLLFENIVLTGGISLIKENTGEFQTRESKFLKIPEFFAAYKDRPDLAGFLGAAIVAKLVFPEPKNFITKIDYNENGPSVVHVKSY</sequence>
<comment type="similarity">
    <text evidence="1">Belongs to the actin family.</text>
</comment>
<dbReference type="PRINTS" id="PR00190">
    <property type="entry name" value="ACTIN"/>
</dbReference>
<comment type="caution">
    <text evidence="3">The sequence shown here is derived from an EMBL/GenBank/DDBJ whole genome shotgun (WGS) entry which is preliminary data.</text>
</comment>
<name>A0A9N9FT82_9GLOM</name>
<dbReference type="CDD" id="cd10208">
    <property type="entry name" value="ASKHA_NBD_ScArp9-like"/>
    <property type="match status" value="1"/>
</dbReference>
<proteinExistence type="inferred from homology"/>
<protein>
    <submittedName>
        <fullName evidence="3">6406_t:CDS:1</fullName>
    </submittedName>
</protein>
<dbReference type="AlphaFoldDB" id="A0A9N9FT82"/>
<dbReference type="InterPro" id="IPR043129">
    <property type="entry name" value="ATPase_NBD"/>
</dbReference>
<dbReference type="SUPFAM" id="SSF53067">
    <property type="entry name" value="Actin-like ATPase domain"/>
    <property type="match status" value="2"/>
</dbReference>
<dbReference type="EMBL" id="CAJVPI010000612">
    <property type="protein sequence ID" value="CAG8555866.1"/>
    <property type="molecule type" value="Genomic_DNA"/>
</dbReference>